<evidence type="ECO:0000313" key="3">
    <source>
        <dbReference type="Proteomes" id="UP000674416"/>
    </source>
</evidence>
<dbReference type="EMBL" id="JAFDST010000004">
    <property type="protein sequence ID" value="MBP1082857.1"/>
    <property type="molecule type" value="Genomic_DNA"/>
</dbReference>
<reference evidence="2 3" key="1">
    <citation type="submission" date="2021-01" db="EMBL/GenBank/DDBJ databases">
        <title>Genomic Encyclopedia of Type Strains, Phase IV (KMG-IV): sequencing the most valuable type-strain genomes for metagenomic binning, comparative biology and taxonomic classification.</title>
        <authorList>
            <person name="Goeker M."/>
        </authorList>
    </citation>
    <scope>NUCLEOTIDE SEQUENCE [LARGE SCALE GENOMIC DNA]</scope>
    <source>
        <strain evidence="2 3">DSM 103394</strain>
    </source>
</reference>
<dbReference type="InterPro" id="IPR009507">
    <property type="entry name" value="UPF0435"/>
</dbReference>
<protein>
    <recommendedName>
        <fullName evidence="1">UPF0435 protein JOC74_003367</fullName>
    </recommendedName>
</protein>
<keyword evidence="3" id="KW-1185">Reference proteome</keyword>
<organism evidence="2 3">
    <name type="scientific">Bacillus capparidis</name>
    <dbReference type="NCBI Taxonomy" id="1840411"/>
    <lineage>
        <taxon>Bacteria</taxon>
        <taxon>Bacillati</taxon>
        <taxon>Bacillota</taxon>
        <taxon>Bacilli</taxon>
        <taxon>Bacillales</taxon>
        <taxon>Bacillaceae</taxon>
        <taxon>Bacillus</taxon>
    </lineage>
</organism>
<dbReference type="Pfam" id="PF06569">
    <property type="entry name" value="DUF1128"/>
    <property type="match status" value="1"/>
</dbReference>
<dbReference type="HAMAP" id="MF_00829">
    <property type="entry name" value="UPF0435"/>
    <property type="match status" value="1"/>
</dbReference>
<evidence type="ECO:0000313" key="2">
    <source>
        <dbReference type="EMBL" id="MBP1082857.1"/>
    </source>
</evidence>
<proteinExistence type="inferred from homology"/>
<accession>A0ABS4CZT3</accession>
<comment type="caution">
    <text evidence="2">The sequence shown here is derived from an EMBL/GenBank/DDBJ whole genome shotgun (WGS) entry which is preliminary data.</text>
</comment>
<name>A0ABS4CZT3_9BACI</name>
<dbReference type="Proteomes" id="UP000674416">
    <property type="component" value="Unassembled WGS sequence"/>
</dbReference>
<dbReference type="RefSeq" id="WP_082363622.1">
    <property type="nucleotide sequence ID" value="NZ_JAFDST010000004.1"/>
</dbReference>
<comment type="similarity">
    <text evidence="1">Belongs to the UPF0435 family.</text>
</comment>
<sequence>MSEKKAEQMNQMVEEISQKINMLNVGIIKVEDVSDEKLENITDLHQMVMKKDSFSPSEMQAIIEELATLRKK</sequence>
<gene>
    <name evidence="2" type="ORF">JOC74_003367</name>
</gene>
<evidence type="ECO:0000256" key="1">
    <source>
        <dbReference type="HAMAP-Rule" id="MF_00829"/>
    </source>
</evidence>